<evidence type="ECO:0000313" key="2">
    <source>
        <dbReference type="EMBL" id="SMX34287.1"/>
    </source>
</evidence>
<keyword evidence="1" id="KW-0472">Membrane</keyword>
<reference evidence="3" key="1">
    <citation type="submission" date="2017-05" db="EMBL/GenBank/DDBJ databases">
        <authorList>
            <person name="Rodrigo-Torres L."/>
            <person name="Arahal R. D."/>
            <person name="Lucena T."/>
        </authorList>
    </citation>
    <scope>NUCLEOTIDE SEQUENCE [LARGE SCALE GENOMIC DNA]</scope>
    <source>
        <strain evidence="3">CECT 8715</strain>
    </source>
</reference>
<keyword evidence="1" id="KW-0812">Transmembrane</keyword>
<dbReference type="GeneID" id="57467383"/>
<organism evidence="2 3">
    <name type="scientific">Ruegeria arenilitoris</name>
    <dbReference type="NCBI Taxonomy" id="1173585"/>
    <lineage>
        <taxon>Bacteria</taxon>
        <taxon>Pseudomonadati</taxon>
        <taxon>Pseudomonadota</taxon>
        <taxon>Alphaproteobacteria</taxon>
        <taxon>Rhodobacterales</taxon>
        <taxon>Roseobacteraceae</taxon>
        <taxon>Ruegeria</taxon>
    </lineage>
</organism>
<keyword evidence="3" id="KW-1185">Reference proteome</keyword>
<dbReference type="Proteomes" id="UP000202485">
    <property type="component" value="Unassembled WGS sequence"/>
</dbReference>
<name>A0A238JVS0_9RHOB</name>
<sequence length="47" mass="5522">MTNQIAIWLGVLILGGLMLDFALFGTEHLLFLGKKFYDFLDWVAFWR</sequence>
<evidence type="ECO:0008006" key="4">
    <source>
        <dbReference type="Google" id="ProtNLM"/>
    </source>
</evidence>
<protein>
    <recommendedName>
        <fullName evidence="4">Glyceraldehyde-3-phosphate dehydrogenase</fullName>
    </recommendedName>
</protein>
<gene>
    <name evidence="2" type="ORF">RUA8715_00383</name>
</gene>
<dbReference type="RefSeq" id="WP_170338780.1">
    <property type="nucleotide sequence ID" value="NZ_FXYG01000001.1"/>
</dbReference>
<keyword evidence="1" id="KW-1133">Transmembrane helix</keyword>
<dbReference type="EMBL" id="FXYG01000001">
    <property type="protein sequence ID" value="SMX34287.1"/>
    <property type="molecule type" value="Genomic_DNA"/>
</dbReference>
<evidence type="ECO:0000313" key="3">
    <source>
        <dbReference type="Proteomes" id="UP000202485"/>
    </source>
</evidence>
<evidence type="ECO:0000256" key="1">
    <source>
        <dbReference type="SAM" id="Phobius"/>
    </source>
</evidence>
<dbReference type="AlphaFoldDB" id="A0A238JVS0"/>
<proteinExistence type="predicted"/>
<feature type="transmembrane region" description="Helical" evidence="1">
    <location>
        <begin position="6"/>
        <end position="25"/>
    </location>
</feature>
<accession>A0A238JVS0</accession>